<dbReference type="GO" id="GO:0006633">
    <property type="term" value="P:fatty acid biosynthetic process"/>
    <property type="evidence" value="ECO:0007669"/>
    <property type="project" value="InterPro"/>
</dbReference>
<dbReference type="Proteomes" id="UP000757232">
    <property type="component" value="Unassembled WGS sequence"/>
</dbReference>
<accession>A0A9Q5N7R8</accession>
<keyword evidence="4" id="KW-0843">Virulence</keyword>
<dbReference type="SMART" id="SM00825">
    <property type="entry name" value="PKS_KS"/>
    <property type="match status" value="1"/>
</dbReference>
<dbReference type="CDD" id="cd00833">
    <property type="entry name" value="PKS"/>
    <property type="match status" value="1"/>
</dbReference>
<sequence>MNLQVDPIAIVSSACRLPFGITSPSQLWDALCGKIDPKDILASPNSVPESRHPDPTAFIDPSRVGGAGWLGSEGIELFDPTFFNISPAEAEVLRPNTRLALELTWEVLERAGIPPASVRGKNVAVSIGVGTEDGWDLRRFSDDRSEAFDHRWAANSDPSGVSGQVAHYFDFRGPSSVISTACSSGAFALRDGIQALLSEECDLAVVGAITTHFFTAPFDWAASVNVASKSGQCAAFSKEADGYVPSEGAVFLVLKRSSVAKANACPIIGVIKSLATGHNGATRALATPNVTAQVALTRRSLRAAGLTPADVGLLEAHGTGTRLGDAMETEAFRSVYDGDELRQDTLWVSSSKTLFGHCQAASVLVGVLKVLSCFEHKALPPHLVDPLPEFKDGKILIPTSLTPLPSGRLIVSQVCSFGFTGSIASLILEETPSVMGERNESISPNQLSMLPFSAKTLTALNAQIAAVYEWACQSRCTLYDLGAILSLARSHHPVRLAIVASSIEELHGITAESYVSNVDKLPIVEVPSASVFLNLSELPTSVSEDDRRAIDDLIVRDQTLGAACLLYNKGHNLRFEQIYDLRKVSQLRHYLQTFPTYAFDRKRCWKDSPKAIIKQTPTQPAIGDPHGEFILNIPERSPRSLSVDFVAEAVASVLRMPVQNVRHDSNIFDLGVDSLNSIELANTLSQASGITLPVLDLYSLSTVQAIHGFFAEKRHGQSQPIPTSQSRFSQADVDAWIARYGVQLDTAPTMTTKKERSPKDVSVLLTGASGMLGCHVLHDLLSRSDIKQIYCPVRGDAWNRLLRAYSTHGHEASELLKERDLGRLVVFYVSDLGDELLGCGPDVYERLLRDIDTIVHLAWKLDFNLPVSSFQNCVQGVRNLAQLSIAADKHVDYYFISSFSAYFGYEGTLIPEQSLRPDLSACLDQGYAVSKLISEHTLLSIHRAHTDAFNLRIVRIGQICGNSKSGDWSLNEMVPMMIKSLPALKMLPRNLPDVSWIPSDVCAAVISDFVTSPASESRTQILHIANPRITTWPVTADMLATLAEMKDGVSLVSLRVYVDAIRNAPVGSEVAIARLLPYFSGVAEKGDLPKKYASLEVKRSLAFSPALVACPEVNEEFLKPTVRYLLGSHAHSNGSAAPPSRTLEPPVLLFGPWSEAVSTSMTMSSDVKNQVETAFSLVRKEIQYFDEKYGVFLQNLSLGTLIGQVSAYEELKRRGVIPRAVLGYCFGEYAASVCAGILSLEVAVDIIVRRAVALRDVKGSMLNVFAELDVVRRQLLKLPFNMEIAIYAGPNHYVLSGPPEHVTFAQSAFQKAGVKTKLVETSIPFHSAVMDGVVTSVRFPSVDCAPGTCTYISGLTGSSIGGKRLGPKYWLRHMRDPVMFVDAVRFIQKHFPSSPLVDVGPGRMLSSIVARYKWDACQIFTLKNYLDVDLSTTIVPAAAPAPSLPVTSVVSKQDDHVQSSISAEKVAASLPTAGLAPNTAGRVVSDPSSSSRKNIGMDRNSVEEAVANILVSDFGFKDADPRDLLSKSFLMLGLQSIDFVTFSEKVQDTTGLVLPASSFASDLALSEILSSLTS</sequence>
<dbReference type="InterPro" id="IPR001227">
    <property type="entry name" value="Ac_transferase_dom_sf"/>
</dbReference>
<dbReference type="Pfam" id="PF02801">
    <property type="entry name" value="Ketoacyl-synt_C"/>
    <property type="match status" value="1"/>
</dbReference>
<dbReference type="InterPro" id="IPR014030">
    <property type="entry name" value="Ketoacyl_synth_N"/>
</dbReference>
<dbReference type="SMART" id="SM00827">
    <property type="entry name" value="PKS_AT"/>
    <property type="match status" value="1"/>
</dbReference>
<keyword evidence="8" id="KW-1185">Reference proteome</keyword>
<name>A0A9Q5N7R8_SANBA</name>
<keyword evidence="3" id="KW-0808">Transferase</keyword>
<dbReference type="GO" id="GO:0031177">
    <property type="term" value="F:phosphopantetheine binding"/>
    <property type="evidence" value="ECO:0007669"/>
    <property type="project" value="InterPro"/>
</dbReference>
<dbReference type="PROSITE" id="PS00012">
    <property type="entry name" value="PHOSPHOPANTETHEINE"/>
    <property type="match status" value="1"/>
</dbReference>
<dbReference type="Gene3D" id="3.30.70.3290">
    <property type="match status" value="1"/>
</dbReference>
<feature type="domain" description="Ketosynthase family 3 (KS3)" evidence="6">
    <location>
        <begin position="5"/>
        <end position="430"/>
    </location>
</feature>
<dbReference type="InterPro" id="IPR014043">
    <property type="entry name" value="Acyl_transferase_dom"/>
</dbReference>
<dbReference type="Gene3D" id="1.10.1200.10">
    <property type="entry name" value="ACP-like"/>
    <property type="match status" value="1"/>
</dbReference>
<protein>
    <submittedName>
        <fullName evidence="7">Ketoacyl-synt-domain-containing protein</fullName>
    </submittedName>
</protein>
<evidence type="ECO:0000256" key="1">
    <source>
        <dbReference type="ARBA" id="ARBA00022450"/>
    </source>
</evidence>
<dbReference type="SUPFAM" id="SSF51735">
    <property type="entry name" value="NAD(P)-binding Rossmann-fold domains"/>
    <property type="match status" value="1"/>
</dbReference>
<evidence type="ECO:0000313" key="7">
    <source>
        <dbReference type="EMBL" id="OCB83944.1"/>
    </source>
</evidence>
<dbReference type="InterPro" id="IPR032821">
    <property type="entry name" value="PKS_assoc"/>
</dbReference>
<organism evidence="7 8">
    <name type="scientific">Sanghuangporus baumii</name>
    <name type="common">Phellinus baumii</name>
    <dbReference type="NCBI Taxonomy" id="108892"/>
    <lineage>
        <taxon>Eukaryota</taxon>
        <taxon>Fungi</taxon>
        <taxon>Dikarya</taxon>
        <taxon>Basidiomycota</taxon>
        <taxon>Agaricomycotina</taxon>
        <taxon>Agaricomycetes</taxon>
        <taxon>Hymenochaetales</taxon>
        <taxon>Hymenochaetaceae</taxon>
        <taxon>Sanghuangporus</taxon>
    </lineage>
</organism>
<evidence type="ECO:0000256" key="3">
    <source>
        <dbReference type="ARBA" id="ARBA00022679"/>
    </source>
</evidence>
<dbReference type="PROSITE" id="PS52004">
    <property type="entry name" value="KS3_2"/>
    <property type="match status" value="1"/>
</dbReference>
<dbReference type="GO" id="GO:0004312">
    <property type="term" value="F:fatty acid synthase activity"/>
    <property type="evidence" value="ECO:0007669"/>
    <property type="project" value="TreeGrafter"/>
</dbReference>
<dbReference type="OrthoDB" id="5334845at2759"/>
<keyword evidence="1" id="KW-0596">Phosphopantetheine</keyword>
<dbReference type="InterPro" id="IPR036291">
    <property type="entry name" value="NAD(P)-bd_dom_sf"/>
</dbReference>
<evidence type="ECO:0000256" key="2">
    <source>
        <dbReference type="ARBA" id="ARBA00022553"/>
    </source>
</evidence>
<feature type="domain" description="Carrier" evidence="5">
    <location>
        <begin position="637"/>
        <end position="714"/>
    </location>
</feature>
<dbReference type="SMART" id="SM01294">
    <property type="entry name" value="PKS_PP_betabranch"/>
    <property type="match status" value="1"/>
</dbReference>
<dbReference type="InterPro" id="IPR016039">
    <property type="entry name" value="Thiolase-like"/>
</dbReference>
<dbReference type="Pfam" id="PF00698">
    <property type="entry name" value="Acyl_transf_1"/>
    <property type="match status" value="1"/>
</dbReference>
<dbReference type="SMART" id="SM00823">
    <property type="entry name" value="PKS_PP"/>
    <property type="match status" value="2"/>
</dbReference>
<dbReference type="Gene3D" id="3.40.47.10">
    <property type="match status" value="1"/>
</dbReference>
<evidence type="ECO:0000256" key="4">
    <source>
        <dbReference type="ARBA" id="ARBA00023026"/>
    </source>
</evidence>
<dbReference type="PROSITE" id="PS50075">
    <property type="entry name" value="CARRIER"/>
    <property type="match status" value="1"/>
</dbReference>
<comment type="caution">
    <text evidence="7">The sequence shown here is derived from an EMBL/GenBank/DDBJ whole genome shotgun (WGS) entry which is preliminary data.</text>
</comment>
<evidence type="ECO:0000259" key="5">
    <source>
        <dbReference type="PROSITE" id="PS50075"/>
    </source>
</evidence>
<dbReference type="Pfam" id="PF00550">
    <property type="entry name" value="PP-binding"/>
    <property type="match status" value="1"/>
</dbReference>
<dbReference type="InterPro" id="IPR016035">
    <property type="entry name" value="Acyl_Trfase/lysoPLipase"/>
</dbReference>
<dbReference type="SUPFAM" id="SSF52151">
    <property type="entry name" value="FabD/lysophospholipase-like"/>
    <property type="match status" value="1"/>
</dbReference>
<dbReference type="Pfam" id="PF16197">
    <property type="entry name" value="KAsynt_C_assoc"/>
    <property type="match status" value="1"/>
</dbReference>
<dbReference type="InterPro" id="IPR050091">
    <property type="entry name" value="PKS_NRPS_Biosynth_Enz"/>
</dbReference>
<dbReference type="PANTHER" id="PTHR43775">
    <property type="entry name" value="FATTY ACID SYNTHASE"/>
    <property type="match status" value="1"/>
</dbReference>
<dbReference type="Pfam" id="PF00109">
    <property type="entry name" value="ketoacyl-synt"/>
    <property type="match status" value="1"/>
</dbReference>
<dbReference type="InterPro" id="IPR014031">
    <property type="entry name" value="Ketoacyl_synth_C"/>
</dbReference>
<proteinExistence type="predicted"/>
<dbReference type="GO" id="GO:0004315">
    <property type="term" value="F:3-oxoacyl-[acyl-carrier-protein] synthase activity"/>
    <property type="evidence" value="ECO:0007669"/>
    <property type="project" value="InterPro"/>
</dbReference>
<dbReference type="InterPro" id="IPR013120">
    <property type="entry name" value="FAR_NAD-bd"/>
</dbReference>
<evidence type="ECO:0000259" key="6">
    <source>
        <dbReference type="PROSITE" id="PS52004"/>
    </source>
</evidence>
<dbReference type="InterPro" id="IPR018201">
    <property type="entry name" value="Ketoacyl_synth_AS"/>
</dbReference>
<gene>
    <name evidence="7" type="ORF">A7U60_g9153</name>
</gene>
<dbReference type="PANTHER" id="PTHR43775:SF37">
    <property type="entry name" value="SI:DKEY-61P9.11"/>
    <property type="match status" value="1"/>
</dbReference>
<keyword evidence="2" id="KW-0597">Phosphoprotein</keyword>
<dbReference type="Pfam" id="PF07993">
    <property type="entry name" value="NAD_binding_4"/>
    <property type="match status" value="1"/>
</dbReference>
<dbReference type="Gene3D" id="3.40.366.10">
    <property type="entry name" value="Malonyl-Coenzyme A Acyl Carrier Protein, domain 2"/>
    <property type="match status" value="1"/>
</dbReference>
<dbReference type="SUPFAM" id="SSF55048">
    <property type="entry name" value="Probable ACP-binding domain of malonyl-CoA ACP transacylase"/>
    <property type="match status" value="1"/>
</dbReference>
<dbReference type="InterPro" id="IPR006162">
    <property type="entry name" value="Ppantetheine_attach_site"/>
</dbReference>
<reference evidence="7" key="1">
    <citation type="submission" date="2016-06" db="EMBL/GenBank/DDBJ databases">
        <title>Draft Genome sequence of the fungus Inonotus baumii.</title>
        <authorList>
            <person name="Zhu H."/>
            <person name="Lin W."/>
        </authorList>
    </citation>
    <scope>NUCLEOTIDE SEQUENCE</scope>
    <source>
        <strain evidence="7">821</strain>
    </source>
</reference>
<dbReference type="InterPro" id="IPR016036">
    <property type="entry name" value="Malonyl_transacylase_ACP-bd"/>
</dbReference>
<dbReference type="InterPro" id="IPR020841">
    <property type="entry name" value="PKS_Beta-ketoAc_synthase_dom"/>
</dbReference>
<dbReference type="Gene3D" id="3.40.50.720">
    <property type="entry name" value="NAD(P)-binding Rossmann-like Domain"/>
    <property type="match status" value="1"/>
</dbReference>
<dbReference type="SUPFAM" id="SSF47336">
    <property type="entry name" value="ACP-like"/>
    <property type="match status" value="1"/>
</dbReference>
<dbReference type="InterPro" id="IPR020806">
    <property type="entry name" value="PKS_PP-bd"/>
</dbReference>
<dbReference type="InterPro" id="IPR009081">
    <property type="entry name" value="PP-bd_ACP"/>
</dbReference>
<dbReference type="PROSITE" id="PS00606">
    <property type="entry name" value="KS3_1"/>
    <property type="match status" value="1"/>
</dbReference>
<dbReference type="EMBL" id="LNZH02000217">
    <property type="protein sequence ID" value="OCB83944.1"/>
    <property type="molecule type" value="Genomic_DNA"/>
</dbReference>
<dbReference type="SUPFAM" id="SSF53901">
    <property type="entry name" value="Thiolase-like"/>
    <property type="match status" value="1"/>
</dbReference>
<evidence type="ECO:0000313" key="8">
    <source>
        <dbReference type="Proteomes" id="UP000757232"/>
    </source>
</evidence>
<dbReference type="InterPro" id="IPR036736">
    <property type="entry name" value="ACP-like_sf"/>
</dbReference>